<feature type="transmembrane region" description="Helical" evidence="1">
    <location>
        <begin position="52"/>
        <end position="79"/>
    </location>
</feature>
<keyword evidence="1" id="KW-1133">Transmembrane helix</keyword>
<reference evidence="2 3" key="1">
    <citation type="submission" date="2018-12" db="EMBL/GenBank/DDBJ databases">
        <authorList>
            <consortium name="Pathogen Informatics"/>
        </authorList>
    </citation>
    <scope>NUCLEOTIDE SEQUENCE [LARGE SCALE GENOMIC DNA]</scope>
    <source>
        <strain evidence="2 3">NCTC12871</strain>
    </source>
</reference>
<dbReference type="EMBL" id="LR134510">
    <property type="protein sequence ID" value="VEJ09378.1"/>
    <property type="molecule type" value="Genomic_DNA"/>
</dbReference>
<keyword evidence="1" id="KW-0812">Transmembrane</keyword>
<evidence type="ECO:0000313" key="2">
    <source>
        <dbReference type="EMBL" id="VEJ09378.1"/>
    </source>
</evidence>
<name>A0A448TU93_9PAST</name>
<keyword evidence="1" id="KW-0472">Membrane</keyword>
<evidence type="ECO:0000256" key="1">
    <source>
        <dbReference type="SAM" id="Phobius"/>
    </source>
</evidence>
<proteinExistence type="predicted"/>
<accession>A0A448TU93</accession>
<organism evidence="2 3">
    <name type="scientific">Actinobacillus delphinicola</name>
    <dbReference type="NCBI Taxonomy" id="51161"/>
    <lineage>
        <taxon>Bacteria</taxon>
        <taxon>Pseudomonadati</taxon>
        <taxon>Pseudomonadota</taxon>
        <taxon>Gammaproteobacteria</taxon>
        <taxon>Pasteurellales</taxon>
        <taxon>Pasteurellaceae</taxon>
        <taxon>Actinobacillus</taxon>
    </lineage>
</organism>
<sequence length="87" mass="9445">MLDKINTELFQMFKQQASRDTAMKISDDLRKSGAIAGVGLIGLFVQDNKFSIIGGSILIVIGLLSWGVGIAFAHFGAVITEQMEDKQ</sequence>
<dbReference type="KEGG" id="adp:NCTC12871_00831"/>
<keyword evidence="3" id="KW-1185">Reference proteome</keyword>
<dbReference type="AlphaFoldDB" id="A0A448TU93"/>
<protein>
    <submittedName>
        <fullName evidence="2">Uncharacterized protein</fullName>
    </submittedName>
</protein>
<evidence type="ECO:0000313" key="3">
    <source>
        <dbReference type="Proteomes" id="UP000279799"/>
    </source>
</evidence>
<dbReference type="RefSeq" id="WP_126599261.1">
    <property type="nucleotide sequence ID" value="NZ_LR134510.1"/>
</dbReference>
<dbReference type="Proteomes" id="UP000279799">
    <property type="component" value="Chromosome"/>
</dbReference>
<gene>
    <name evidence="2" type="ORF">NCTC12871_00831</name>
</gene>